<accession>A0A1M7A635</accession>
<evidence type="ECO:0000256" key="1">
    <source>
        <dbReference type="SAM" id="Phobius"/>
    </source>
</evidence>
<protein>
    <submittedName>
        <fullName evidence="2">Uncharacterized protein</fullName>
    </submittedName>
</protein>
<keyword evidence="1" id="KW-0472">Membrane</keyword>
<reference evidence="2 3" key="1">
    <citation type="submission" date="2016-11" db="EMBL/GenBank/DDBJ databases">
        <authorList>
            <person name="Jaros S."/>
            <person name="Januszkiewicz K."/>
            <person name="Wedrychowicz H."/>
        </authorList>
    </citation>
    <scope>NUCLEOTIDE SEQUENCE [LARGE SCALE GENOMIC DNA]</scope>
    <source>
        <strain evidence="2 3">DSM 43832</strain>
    </source>
</reference>
<proteinExistence type="predicted"/>
<feature type="transmembrane region" description="Helical" evidence="1">
    <location>
        <begin position="45"/>
        <end position="68"/>
    </location>
</feature>
<keyword evidence="3" id="KW-1185">Reference proteome</keyword>
<gene>
    <name evidence="2" type="ORF">SAMN05443637_12634</name>
</gene>
<organism evidence="2 3">
    <name type="scientific">Pseudonocardia thermophila</name>
    <dbReference type="NCBI Taxonomy" id="1848"/>
    <lineage>
        <taxon>Bacteria</taxon>
        <taxon>Bacillati</taxon>
        <taxon>Actinomycetota</taxon>
        <taxon>Actinomycetes</taxon>
        <taxon>Pseudonocardiales</taxon>
        <taxon>Pseudonocardiaceae</taxon>
        <taxon>Pseudonocardia</taxon>
    </lineage>
</organism>
<dbReference type="Proteomes" id="UP000184363">
    <property type="component" value="Unassembled WGS sequence"/>
</dbReference>
<name>A0A1M7A635_PSETH</name>
<sequence length="135" mass="13678">MRHDGLVNVDAILPPIGSGDPALAAAVLLAVLVIGFLSGRASKRFGLLVGGLLALVVAGGALTMLTGVRMADRPAWFGVLLPLTVPLLVAFLAGWLGARASWFARIVIVAVAVLLLAAFPYAAITAATAEVLPAG</sequence>
<evidence type="ECO:0000313" key="3">
    <source>
        <dbReference type="Proteomes" id="UP000184363"/>
    </source>
</evidence>
<dbReference type="STRING" id="1848.SAMN05443637_12634"/>
<evidence type="ECO:0000313" key="2">
    <source>
        <dbReference type="EMBL" id="SHL38148.1"/>
    </source>
</evidence>
<keyword evidence="1" id="KW-0812">Transmembrane</keyword>
<feature type="transmembrane region" description="Helical" evidence="1">
    <location>
        <begin position="102"/>
        <end position="124"/>
    </location>
</feature>
<dbReference type="EMBL" id="FRAP01000026">
    <property type="protein sequence ID" value="SHL38148.1"/>
    <property type="molecule type" value="Genomic_DNA"/>
</dbReference>
<feature type="transmembrane region" description="Helical" evidence="1">
    <location>
        <begin position="22"/>
        <end position="38"/>
    </location>
</feature>
<feature type="transmembrane region" description="Helical" evidence="1">
    <location>
        <begin position="74"/>
        <end position="95"/>
    </location>
</feature>
<keyword evidence="1" id="KW-1133">Transmembrane helix</keyword>
<dbReference type="AlphaFoldDB" id="A0A1M7A635"/>